<dbReference type="InterPro" id="IPR051061">
    <property type="entry name" value="Zinc_finger_trans_reg"/>
</dbReference>
<feature type="compositionally biased region" description="Basic residues" evidence="14">
    <location>
        <begin position="308"/>
        <end position="319"/>
    </location>
</feature>
<dbReference type="FunFam" id="3.30.160.60:FF:001998">
    <property type="entry name" value="Transcription factor IIIA"/>
    <property type="match status" value="1"/>
</dbReference>
<reference key="1">
    <citation type="journal article" date="2007" name="Nature">
        <title>The medaka draft genome and insights into vertebrate genome evolution.</title>
        <authorList>
            <person name="Kasahara M."/>
            <person name="Naruse K."/>
            <person name="Sasaki S."/>
            <person name="Nakatani Y."/>
            <person name="Qu W."/>
            <person name="Ahsan B."/>
            <person name="Yamada T."/>
            <person name="Nagayasu Y."/>
            <person name="Doi K."/>
            <person name="Kasai Y."/>
            <person name="Jindo T."/>
            <person name="Kobayashi D."/>
            <person name="Shimada A."/>
            <person name="Toyoda A."/>
            <person name="Kuroki Y."/>
            <person name="Fujiyama A."/>
            <person name="Sasaki T."/>
            <person name="Shimizu A."/>
            <person name="Asakawa S."/>
            <person name="Shimizu N."/>
            <person name="Hashimoto S."/>
            <person name="Yang J."/>
            <person name="Lee Y."/>
            <person name="Matsushima K."/>
            <person name="Sugano S."/>
            <person name="Sakaizumi M."/>
            <person name="Narita T."/>
            <person name="Ohishi K."/>
            <person name="Haga S."/>
            <person name="Ohta F."/>
            <person name="Nomoto H."/>
            <person name="Nogata K."/>
            <person name="Morishita T."/>
            <person name="Endo T."/>
            <person name="Shin-I T."/>
            <person name="Takeda H."/>
            <person name="Morishita S."/>
            <person name="Kohara Y."/>
        </authorList>
    </citation>
    <scope>NUCLEOTIDE SEQUENCE [LARGE SCALE GENOMIC DNA]</scope>
    <source>
        <strain>Hd-rR</strain>
    </source>
</reference>
<dbReference type="SUPFAM" id="SSF57667">
    <property type="entry name" value="beta-beta-alpha zinc fingers"/>
    <property type="match status" value="6"/>
</dbReference>
<keyword evidence="2" id="KW-0690">Ribosome biogenesis</keyword>
<keyword evidence="5 13" id="KW-0863">Zinc-finger</keyword>
<dbReference type="PANTHER" id="PTHR46179:SF1">
    <property type="entry name" value="TRANSCRIPTION FACTOR IIIA"/>
    <property type="match status" value="1"/>
</dbReference>
<dbReference type="InterPro" id="IPR013087">
    <property type="entry name" value="Znf_C2H2_type"/>
</dbReference>
<keyword evidence="7" id="KW-0694">RNA-binding</keyword>
<dbReference type="GO" id="GO:0003723">
    <property type="term" value="F:RNA binding"/>
    <property type="evidence" value="ECO:0007669"/>
    <property type="project" value="UniProtKB-KW"/>
</dbReference>
<dbReference type="Proteomes" id="UP000265200">
    <property type="component" value="Chromosome 1"/>
</dbReference>
<proteinExistence type="predicted"/>
<evidence type="ECO:0000313" key="16">
    <source>
        <dbReference type="Ensembl" id="ENSORLP00015005401.1"/>
    </source>
</evidence>
<feature type="region of interest" description="Disordered" evidence="14">
    <location>
        <begin position="299"/>
        <end position="352"/>
    </location>
</feature>
<dbReference type="InterPro" id="IPR036236">
    <property type="entry name" value="Znf_C2H2_sf"/>
</dbReference>
<feature type="domain" description="C2H2-type" evidence="15">
    <location>
        <begin position="132"/>
        <end position="158"/>
    </location>
</feature>
<dbReference type="Ensembl" id="ENSORLT00015005996.1">
    <property type="protein sequence ID" value="ENSORLP00015005401.1"/>
    <property type="gene ID" value="ENSORLG00015006186.1"/>
</dbReference>
<evidence type="ECO:0000256" key="12">
    <source>
        <dbReference type="ARBA" id="ARBA00040434"/>
    </source>
</evidence>
<keyword evidence="10" id="KW-0804">Transcription</keyword>
<feature type="domain" description="C2H2-type" evidence="15">
    <location>
        <begin position="248"/>
        <end position="278"/>
    </location>
</feature>
<protein>
    <recommendedName>
        <fullName evidence="12">Transcription factor IIIA</fullName>
    </recommendedName>
</protein>
<dbReference type="PANTHER" id="PTHR46179">
    <property type="entry name" value="ZINC FINGER PROTEIN"/>
    <property type="match status" value="1"/>
</dbReference>
<dbReference type="FunFam" id="3.30.160.60:FF:001102">
    <property type="entry name" value="Transcription factor IIIA"/>
    <property type="match status" value="1"/>
</dbReference>
<organism evidence="16 17">
    <name type="scientific">Oryzias latipes</name>
    <name type="common">Japanese rice fish</name>
    <name type="synonym">Japanese killifish</name>
    <dbReference type="NCBI Taxonomy" id="8090"/>
    <lineage>
        <taxon>Eukaryota</taxon>
        <taxon>Metazoa</taxon>
        <taxon>Chordata</taxon>
        <taxon>Craniata</taxon>
        <taxon>Vertebrata</taxon>
        <taxon>Euteleostomi</taxon>
        <taxon>Actinopterygii</taxon>
        <taxon>Neopterygii</taxon>
        <taxon>Teleostei</taxon>
        <taxon>Neoteleostei</taxon>
        <taxon>Acanthomorphata</taxon>
        <taxon>Ovalentaria</taxon>
        <taxon>Atherinomorphae</taxon>
        <taxon>Beloniformes</taxon>
        <taxon>Adrianichthyidae</taxon>
        <taxon>Oryziinae</taxon>
        <taxon>Oryzias</taxon>
    </lineage>
</organism>
<keyword evidence="11" id="KW-0539">Nucleus</keyword>
<feature type="domain" description="C2H2-type" evidence="15">
    <location>
        <begin position="70"/>
        <end position="99"/>
    </location>
</feature>
<evidence type="ECO:0000256" key="13">
    <source>
        <dbReference type="PROSITE-ProRule" id="PRU00042"/>
    </source>
</evidence>
<evidence type="ECO:0000256" key="11">
    <source>
        <dbReference type="ARBA" id="ARBA00023242"/>
    </source>
</evidence>
<feature type="domain" description="C2H2-type" evidence="15">
    <location>
        <begin position="40"/>
        <end position="69"/>
    </location>
</feature>
<dbReference type="SMART" id="SM00355">
    <property type="entry name" value="ZnF_C2H2"/>
    <property type="match status" value="9"/>
</dbReference>
<dbReference type="GO" id="GO:0042254">
    <property type="term" value="P:ribosome biogenesis"/>
    <property type="evidence" value="ECO:0007669"/>
    <property type="project" value="UniProtKB-KW"/>
</dbReference>
<dbReference type="GO" id="GO:0003677">
    <property type="term" value="F:DNA binding"/>
    <property type="evidence" value="ECO:0007669"/>
    <property type="project" value="UniProtKB-KW"/>
</dbReference>
<reference evidence="16" key="3">
    <citation type="submission" date="2025-08" db="UniProtKB">
        <authorList>
            <consortium name="Ensembl"/>
        </authorList>
    </citation>
    <scope>IDENTIFICATION</scope>
    <source>
        <strain evidence="16">HSOK</strain>
    </source>
</reference>
<dbReference type="Gene3D" id="3.30.160.60">
    <property type="entry name" value="Classic Zinc Finger"/>
    <property type="match status" value="8"/>
</dbReference>
<keyword evidence="3" id="KW-0479">Metal-binding</keyword>
<dbReference type="FunFam" id="3.30.160.60:FF:000125">
    <property type="entry name" value="Putative zinc finger protein 143"/>
    <property type="match status" value="1"/>
</dbReference>
<feature type="domain" description="C2H2-type" evidence="15">
    <location>
        <begin position="219"/>
        <end position="246"/>
    </location>
</feature>
<dbReference type="Pfam" id="PF22110">
    <property type="entry name" value="TFIIIA_zf-C2H2"/>
    <property type="match status" value="1"/>
</dbReference>
<feature type="compositionally biased region" description="Polar residues" evidence="14">
    <location>
        <begin position="340"/>
        <end position="352"/>
    </location>
</feature>
<name>A0A3P9HCC8_ORYLA</name>
<evidence type="ECO:0000256" key="4">
    <source>
        <dbReference type="ARBA" id="ARBA00022737"/>
    </source>
</evidence>
<dbReference type="GO" id="GO:0008270">
    <property type="term" value="F:zinc ion binding"/>
    <property type="evidence" value="ECO:0007669"/>
    <property type="project" value="UniProtKB-KW"/>
</dbReference>
<feature type="domain" description="C2H2-type" evidence="15">
    <location>
        <begin position="100"/>
        <end position="130"/>
    </location>
</feature>
<evidence type="ECO:0000256" key="14">
    <source>
        <dbReference type="SAM" id="MobiDB-lite"/>
    </source>
</evidence>
<evidence type="ECO:0000256" key="5">
    <source>
        <dbReference type="ARBA" id="ARBA00022771"/>
    </source>
</evidence>
<evidence type="ECO:0000256" key="7">
    <source>
        <dbReference type="ARBA" id="ARBA00022884"/>
    </source>
</evidence>
<evidence type="ECO:0000256" key="3">
    <source>
        <dbReference type="ARBA" id="ARBA00022723"/>
    </source>
</evidence>
<reference evidence="16" key="4">
    <citation type="submission" date="2025-09" db="UniProtKB">
        <authorList>
            <consortium name="Ensembl"/>
        </authorList>
    </citation>
    <scope>IDENTIFICATION</scope>
    <source>
        <strain evidence="16">HSOK</strain>
    </source>
</reference>
<dbReference type="AlphaFoldDB" id="A0A3P9HCC8"/>
<evidence type="ECO:0000259" key="15">
    <source>
        <dbReference type="PROSITE" id="PS50157"/>
    </source>
</evidence>
<dbReference type="InterPro" id="IPR054599">
    <property type="entry name" value="TFIIIA_Zfn-C2H2"/>
</dbReference>
<dbReference type="GO" id="GO:0005634">
    <property type="term" value="C:nucleus"/>
    <property type="evidence" value="ECO:0007669"/>
    <property type="project" value="UniProtKB-SubCell"/>
</dbReference>
<reference evidence="16 17" key="2">
    <citation type="submission" date="2017-04" db="EMBL/GenBank/DDBJ databases">
        <title>CpG methylation of centromeres and impact of large insertions on vertebrate speciation.</title>
        <authorList>
            <person name="Ichikawa K."/>
            <person name="Yoshimura J."/>
            <person name="Morishita S."/>
        </authorList>
    </citation>
    <scope>NUCLEOTIDE SEQUENCE</scope>
    <source>
        <strain evidence="16 17">HSOK</strain>
    </source>
</reference>
<accession>A0A3P9HCC8</accession>
<evidence type="ECO:0000313" key="17">
    <source>
        <dbReference type="Proteomes" id="UP000265200"/>
    </source>
</evidence>
<evidence type="ECO:0000256" key="2">
    <source>
        <dbReference type="ARBA" id="ARBA00022517"/>
    </source>
</evidence>
<keyword evidence="9" id="KW-0238">DNA-binding</keyword>
<dbReference type="PROSITE" id="PS50157">
    <property type="entry name" value="ZINC_FINGER_C2H2_2"/>
    <property type="match status" value="8"/>
</dbReference>
<evidence type="ECO:0000256" key="9">
    <source>
        <dbReference type="ARBA" id="ARBA00023125"/>
    </source>
</evidence>
<feature type="domain" description="C2H2-type" evidence="15">
    <location>
        <begin position="163"/>
        <end position="189"/>
    </location>
</feature>
<dbReference type="FunFam" id="3.30.160.60:FF:001572">
    <property type="entry name" value="General transcription factor IIIA"/>
    <property type="match status" value="1"/>
</dbReference>
<evidence type="ECO:0000256" key="10">
    <source>
        <dbReference type="ARBA" id="ARBA00023163"/>
    </source>
</evidence>
<evidence type="ECO:0000256" key="6">
    <source>
        <dbReference type="ARBA" id="ARBA00022833"/>
    </source>
</evidence>
<keyword evidence="4" id="KW-0677">Repeat</keyword>
<sequence>KSMHLYYCAGLNSMSLAGAGGSGMKKIVPRRALPYVHKRYICSFPECSAAYNKQWKLDAHLCKHTGVKPFPCEQSGCGKSFCDRYHLARHELTHTGEKHFVCTVEGCEEAFSTRSNLNRHVSRKHSQERKTYVCTFDGCGLGFRKNNQLKLHLCEKHTQLPLYACTHEGCEMRFAVPSKLKRHEKVHKGYPCTEEDCTFTGKTWTELLRHKKESHQHVVKCEHCSKVFRDSWFLQKHLHVHDETRIVFKCPRDGCDRSYTTTFNLQSHIRSFHEGLRPFACSHSGCGKTFAMRQSLLRHRVVHDPEKKKQRKPRPKRSLASRLSGYSEAKGTIRKKPKQPKSQGDSPKSKQMGSVELVSLLQDTALICSSAVDAQELANPLTAPLTV</sequence>
<feature type="domain" description="C2H2-type" evidence="15">
    <location>
        <begin position="279"/>
        <end position="308"/>
    </location>
</feature>
<keyword evidence="6" id="KW-0862">Zinc</keyword>
<evidence type="ECO:0000256" key="8">
    <source>
        <dbReference type="ARBA" id="ARBA00023015"/>
    </source>
</evidence>
<keyword evidence="8" id="KW-0805">Transcription regulation</keyword>
<evidence type="ECO:0000256" key="1">
    <source>
        <dbReference type="ARBA" id="ARBA00004123"/>
    </source>
</evidence>
<dbReference type="PROSITE" id="PS00028">
    <property type="entry name" value="ZINC_FINGER_C2H2_1"/>
    <property type="match status" value="8"/>
</dbReference>
<dbReference type="Pfam" id="PF00096">
    <property type="entry name" value="zf-C2H2"/>
    <property type="match status" value="4"/>
</dbReference>
<comment type="subcellular location">
    <subcellularLocation>
        <location evidence="1">Nucleus</location>
    </subcellularLocation>
</comment>